<dbReference type="InterPro" id="IPR010918">
    <property type="entry name" value="PurM-like_C_dom"/>
</dbReference>
<dbReference type="SUPFAM" id="SSF55326">
    <property type="entry name" value="PurM N-terminal domain-like"/>
    <property type="match status" value="1"/>
</dbReference>
<proteinExistence type="inferred from homology"/>
<dbReference type="InterPro" id="IPR036676">
    <property type="entry name" value="PurM-like_C_sf"/>
</dbReference>
<accession>D5MG14</accession>
<feature type="binding site" evidence="9">
    <location>
        <begin position="96"/>
        <end position="98"/>
    </location>
    <ligand>
        <name>ATP</name>
        <dbReference type="ChEBI" id="CHEBI:30616"/>
        <note>ligand shared between dimeric partners</note>
    </ligand>
</feature>
<dbReference type="HAMAP" id="MF_00625">
    <property type="entry name" value="SelD"/>
    <property type="match status" value="1"/>
</dbReference>
<dbReference type="NCBIfam" id="TIGR00476">
    <property type="entry name" value="selD"/>
    <property type="match status" value="1"/>
</dbReference>
<comment type="function">
    <text evidence="9">Synthesizes selenophosphate from selenide and ATP.</text>
</comment>
<dbReference type="CDD" id="cd02195">
    <property type="entry name" value="SelD"/>
    <property type="match status" value="1"/>
</dbReference>
<dbReference type="PATRIC" id="fig|671143.5.peg.1442"/>
<comment type="similarity">
    <text evidence="1 9">Belongs to the selenophosphate synthase 1 family. Class I subfamily.</text>
</comment>
<keyword evidence="3 9" id="KW-0479">Metal-binding</keyword>
<dbReference type="GO" id="GO:0000287">
    <property type="term" value="F:magnesium ion binding"/>
    <property type="evidence" value="ECO:0007669"/>
    <property type="project" value="UniProtKB-UniRule"/>
</dbReference>
<dbReference type="InterPro" id="IPR023061">
    <property type="entry name" value="SelD_I"/>
</dbReference>
<dbReference type="STRING" id="671143.DAMO_1637"/>
<dbReference type="NCBIfam" id="NF002098">
    <property type="entry name" value="PRK00943.1"/>
    <property type="match status" value="1"/>
</dbReference>
<gene>
    <name evidence="9 12" type="primary">selD</name>
    <name evidence="12" type="ORF">DAMO_1637</name>
</gene>
<evidence type="ECO:0000313" key="12">
    <source>
        <dbReference type="EMBL" id="CBE68695.1"/>
    </source>
</evidence>
<dbReference type="EMBL" id="FP565575">
    <property type="protein sequence ID" value="CBE68695.1"/>
    <property type="molecule type" value="Genomic_DNA"/>
</dbReference>
<dbReference type="Pfam" id="PF02769">
    <property type="entry name" value="AIRS_C"/>
    <property type="match status" value="1"/>
</dbReference>
<dbReference type="HOGENOM" id="CLU_032859_0_1_0"/>
<name>D5MG14_METO1</name>
<evidence type="ECO:0000259" key="10">
    <source>
        <dbReference type="Pfam" id="PF00586"/>
    </source>
</evidence>
<evidence type="ECO:0000256" key="5">
    <source>
        <dbReference type="ARBA" id="ARBA00022777"/>
    </source>
</evidence>
<dbReference type="GO" id="GO:0016260">
    <property type="term" value="P:selenocysteine biosynthetic process"/>
    <property type="evidence" value="ECO:0007669"/>
    <property type="project" value="InterPro"/>
</dbReference>
<dbReference type="GO" id="GO:0005524">
    <property type="term" value="F:ATP binding"/>
    <property type="evidence" value="ECO:0007669"/>
    <property type="project" value="UniProtKB-UniRule"/>
</dbReference>
<keyword evidence="6 9" id="KW-0067">ATP-binding</keyword>
<evidence type="ECO:0000256" key="4">
    <source>
        <dbReference type="ARBA" id="ARBA00022741"/>
    </source>
</evidence>
<keyword evidence="8 9" id="KW-0711">Selenium</keyword>
<feature type="domain" description="PurM-like C-terminal" evidence="11">
    <location>
        <begin position="127"/>
        <end position="304"/>
    </location>
</feature>
<feature type="binding site" evidence="9">
    <location>
        <position position="184"/>
    </location>
    <ligand>
        <name>Mg(2+)</name>
        <dbReference type="ChEBI" id="CHEBI:18420"/>
    </ligand>
</feature>
<organism evidence="12 13">
    <name type="scientific">Methylomirabilis oxygeniifera</name>
    <dbReference type="NCBI Taxonomy" id="671143"/>
    <lineage>
        <taxon>Bacteria</taxon>
        <taxon>Candidatus Methylomirabilota</taxon>
        <taxon>Candidatus Methylomirabilia</taxon>
        <taxon>Candidatus Methylomirabilales</taxon>
        <taxon>Candidatus Methylomirabilaceae</taxon>
        <taxon>Candidatus Methylomirabilis</taxon>
    </lineage>
</organism>
<evidence type="ECO:0000256" key="3">
    <source>
        <dbReference type="ARBA" id="ARBA00022723"/>
    </source>
</evidence>
<dbReference type="InterPro" id="IPR016188">
    <property type="entry name" value="PurM-like_N"/>
</dbReference>
<dbReference type="Pfam" id="PF00586">
    <property type="entry name" value="AIRS"/>
    <property type="match status" value="1"/>
</dbReference>
<dbReference type="Proteomes" id="UP000006898">
    <property type="component" value="Chromosome"/>
</dbReference>
<dbReference type="PANTHER" id="PTHR10256">
    <property type="entry name" value="SELENIDE, WATER DIKINASE"/>
    <property type="match status" value="1"/>
</dbReference>
<evidence type="ECO:0000259" key="11">
    <source>
        <dbReference type="Pfam" id="PF02769"/>
    </source>
</evidence>
<feature type="binding site" evidence="9">
    <location>
        <position position="48"/>
    </location>
    <ligand>
        <name>Mg(2+)</name>
        <dbReference type="ChEBI" id="CHEBI:18420"/>
    </ligand>
</feature>
<dbReference type="SUPFAM" id="SSF56042">
    <property type="entry name" value="PurM C-terminal domain-like"/>
    <property type="match status" value="1"/>
</dbReference>
<dbReference type="KEGG" id="mox:DAMO_1637"/>
<sequence length="307" mass="32095">MGAETSDDAAVYQLDSGQAIVQTVDYITPVVDDPYSCGLIAAANSLSDIYAMGATPLFALNIVGFPIGSLSLSILGEILRGGADKVREADTPIIGGHSIDDPEPKYGLVVTGLIDPAKILKNSTARIGDDLVLTKPLGIGIITTAIKRGKATQPTIDAAIELMATLNKSASEAMVAIGAHACTDVTGFGLLGHLHEMTVGSKAGARVSLSKVPILPDAWDLIHEGICPGGTQRNYESLDGAIVWNPGIRDEAQMILCDAQTSGGLLIAVPKDKTAALIQRLRERKTPVAALIGEIVEDPTGRIWVEP</sequence>
<keyword evidence="2 9" id="KW-0808">Transferase</keyword>
<dbReference type="GO" id="GO:0004756">
    <property type="term" value="F:selenide, water dikinase activity"/>
    <property type="evidence" value="ECO:0007669"/>
    <property type="project" value="UniProtKB-UniRule"/>
</dbReference>
<dbReference type="PANTHER" id="PTHR10256:SF0">
    <property type="entry name" value="INACTIVE SELENIDE, WATER DIKINASE-LIKE PROTEIN-RELATED"/>
    <property type="match status" value="1"/>
</dbReference>
<dbReference type="GO" id="GO:0005737">
    <property type="term" value="C:cytoplasm"/>
    <property type="evidence" value="ECO:0007669"/>
    <property type="project" value="TreeGrafter"/>
</dbReference>
<evidence type="ECO:0000256" key="7">
    <source>
        <dbReference type="ARBA" id="ARBA00022842"/>
    </source>
</evidence>
<dbReference type="InterPro" id="IPR036921">
    <property type="entry name" value="PurM-like_N_sf"/>
</dbReference>
<evidence type="ECO:0000256" key="1">
    <source>
        <dbReference type="ARBA" id="ARBA00008026"/>
    </source>
</evidence>
<feature type="domain" description="PurM-like N-terminal" evidence="10">
    <location>
        <begin position="7"/>
        <end position="114"/>
    </location>
</feature>
<evidence type="ECO:0000256" key="2">
    <source>
        <dbReference type="ARBA" id="ARBA00022679"/>
    </source>
</evidence>
<evidence type="ECO:0000256" key="6">
    <source>
        <dbReference type="ARBA" id="ARBA00022840"/>
    </source>
</evidence>
<comment type="catalytic activity">
    <reaction evidence="9">
        <text>hydrogenselenide + ATP + H2O = selenophosphate + AMP + phosphate + 2 H(+)</text>
        <dbReference type="Rhea" id="RHEA:18737"/>
        <dbReference type="ChEBI" id="CHEBI:15377"/>
        <dbReference type="ChEBI" id="CHEBI:15378"/>
        <dbReference type="ChEBI" id="CHEBI:16144"/>
        <dbReference type="ChEBI" id="CHEBI:29317"/>
        <dbReference type="ChEBI" id="CHEBI:30616"/>
        <dbReference type="ChEBI" id="CHEBI:43474"/>
        <dbReference type="ChEBI" id="CHEBI:456215"/>
        <dbReference type="EC" id="2.7.9.3"/>
    </reaction>
</comment>
<protein>
    <recommendedName>
        <fullName evidence="9">Selenide, water dikinase</fullName>
        <ecNumber evidence="9">2.7.9.3</ecNumber>
    </recommendedName>
    <alternativeName>
        <fullName evidence="9">Selenium donor protein</fullName>
    </alternativeName>
    <alternativeName>
        <fullName evidence="9">Selenophosphate synthase</fullName>
    </alternativeName>
</protein>
<feature type="binding site" description="in other chain" evidence="9">
    <location>
        <position position="25"/>
    </location>
    <ligand>
        <name>ATP</name>
        <dbReference type="ChEBI" id="CHEBI:30616"/>
        <note>ligand shared between dimeric partners</note>
    </ligand>
</feature>
<dbReference type="Gene3D" id="3.90.650.10">
    <property type="entry name" value="PurM-like C-terminal domain"/>
    <property type="match status" value="1"/>
</dbReference>
<evidence type="ECO:0000256" key="8">
    <source>
        <dbReference type="ARBA" id="ARBA00023266"/>
    </source>
</evidence>
<feature type="binding site" description="in other chain" evidence="9">
    <location>
        <position position="48"/>
    </location>
    <ligand>
        <name>ATP</name>
        <dbReference type="ChEBI" id="CHEBI:30616"/>
        <note>ligand shared between dimeric partners</note>
    </ligand>
</feature>
<comment type="subunit">
    <text evidence="9">Homodimer.</text>
</comment>
<keyword evidence="4 9" id="KW-0547">Nucleotide-binding</keyword>
<dbReference type="FunFam" id="3.90.650.10:FF:000004">
    <property type="entry name" value="Selenide, water dikinase"/>
    <property type="match status" value="1"/>
</dbReference>
<reference evidence="12 13" key="1">
    <citation type="journal article" date="2010" name="Nature">
        <title>Nitrite-driven anaerobic methane oxidation by oxygenic bacteria.</title>
        <authorList>
            <person name="Ettwig K.F."/>
            <person name="Butler M.K."/>
            <person name="Le Paslier D."/>
            <person name="Pelletier E."/>
            <person name="Mangenot S."/>
            <person name="Kuypers M.M.M."/>
            <person name="Schreiber F."/>
            <person name="Dutilh B.E."/>
            <person name="Zedelius J."/>
            <person name="de Beer D."/>
            <person name="Gloerich J."/>
            <person name="Wessels H.J.C.T."/>
            <person name="van Allen T."/>
            <person name="Luesken F."/>
            <person name="Wu M."/>
            <person name="van de Pas-Schoonen K.T."/>
            <person name="Op den Camp H.J.M."/>
            <person name="Janssen-Megens E.M."/>
            <person name="Francoijs K-J."/>
            <person name="Stunnenberg H."/>
            <person name="Weissenbach J."/>
            <person name="Jetten M.S.M."/>
            <person name="Strous M."/>
        </authorList>
    </citation>
    <scope>NUCLEOTIDE SEQUENCE [LARGE SCALE GENOMIC DNA]</scope>
</reference>
<feature type="binding site" description="in other chain" evidence="9">
    <location>
        <begin position="5"/>
        <end position="7"/>
    </location>
    <ligand>
        <name>ATP</name>
        <dbReference type="ChEBI" id="CHEBI:30616"/>
        <note>ligand shared between dimeric partners</note>
    </ligand>
</feature>
<dbReference type="PIRSF" id="PIRSF036407">
    <property type="entry name" value="Selenphspht_syn"/>
    <property type="match status" value="1"/>
</dbReference>
<keyword evidence="7 9" id="KW-0460">Magnesium</keyword>
<dbReference type="Gene3D" id="3.30.1330.10">
    <property type="entry name" value="PurM-like, N-terminal domain"/>
    <property type="match status" value="1"/>
</dbReference>
<evidence type="ECO:0000313" key="13">
    <source>
        <dbReference type="Proteomes" id="UP000006898"/>
    </source>
</evidence>
<comment type="caution">
    <text evidence="9">Lacks conserved residue(s) required for the propagation of feature annotation.</text>
</comment>
<dbReference type="EC" id="2.7.9.3" evidence="9"/>
<dbReference type="InterPro" id="IPR004536">
    <property type="entry name" value="SPS/SelD"/>
</dbReference>
<dbReference type="AlphaFoldDB" id="D5MG14"/>
<keyword evidence="5 9" id="KW-0418">Kinase</keyword>
<evidence type="ECO:0000256" key="9">
    <source>
        <dbReference type="HAMAP-Rule" id="MF_00625"/>
    </source>
</evidence>
<dbReference type="eggNOG" id="COG0709">
    <property type="taxonomic scope" value="Bacteria"/>
</dbReference>
<feature type="binding site" evidence="9">
    <location>
        <position position="8"/>
    </location>
    <ligand>
        <name>Mg(2+)</name>
        <dbReference type="ChEBI" id="CHEBI:18420"/>
    </ligand>
</feature>
<comment type="cofactor">
    <cofactor evidence="9">
        <name>Mg(2+)</name>
        <dbReference type="ChEBI" id="CHEBI:18420"/>
    </cofactor>
    <text evidence="9">Binds 1 Mg(2+) ion per monomer.</text>
</comment>